<sequence>MRNGCELTREQWIFLMTLMNESPLTPLALAKKLMKNRGSITSLIKGLEKRELIHKVTISNDGRSYGVDITPMGKQLTEEAKHIAFGVLGQALTGFNESEQQQMHNLLLRFVQNLTGENNG</sequence>
<keyword evidence="2" id="KW-0238">DNA-binding</keyword>
<dbReference type="SMART" id="SM00347">
    <property type="entry name" value="HTH_MARR"/>
    <property type="match status" value="1"/>
</dbReference>
<reference evidence="5 6" key="1">
    <citation type="submission" date="2018-01" db="EMBL/GenBank/DDBJ databases">
        <title>Whole genome sequencing of Histamine producing bacteria.</title>
        <authorList>
            <person name="Butler K."/>
        </authorList>
    </citation>
    <scope>NUCLEOTIDE SEQUENCE [LARGE SCALE GENOMIC DNA]</scope>
    <source>
        <strain evidence="5 6">DSM 24669</strain>
    </source>
</reference>
<dbReference type="InterPro" id="IPR000835">
    <property type="entry name" value="HTH_MarR-typ"/>
</dbReference>
<dbReference type="InterPro" id="IPR036390">
    <property type="entry name" value="WH_DNA-bd_sf"/>
</dbReference>
<dbReference type="OrthoDB" id="5918837at2"/>
<dbReference type="Gene3D" id="1.10.10.10">
    <property type="entry name" value="Winged helix-like DNA-binding domain superfamily/Winged helix DNA-binding domain"/>
    <property type="match status" value="1"/>
</dbReference>
<dbReference type="PRINTS" id="PR00598">
    <property type="entry name" value="HTHMARR"/>
</dbReference>
<evidence type="ECO:0000256" key="2">
    <source>
        <dbReference type="ARBA" id="ARBA00023125"/>
    </source>
</evidence>
<dbReference type="PROSITE" id="PS01117">
    <property type="entry name" value="HTH_MARR_1"/>
    <property type="match status" value="1"/>
</dbReference>
<keyword evidence="6" id="KW-1185">Reference proteome</keyword>
<dbReference type="EMBL" id="PYLZ01000002">
    <property type="protein sequence ID" value="PSW26153.1"/>
    <property type="molecule type" value="Genomic_DNA"/>
</dbReference>
<dbReference type="InterPro" id="IPR023187">
    <property type="entry name" value="Tscrpt_reg_MarR-type_CS"/>
</dbReference>
<dbReference type="GO" id="GO:0003700">
    <property type="term" value="F:DNA-binding transcription factor activity"/>
    <property type="evidence" value="ECO:0007669"/>
    <property type="project" value="InterPro"/>
</dbReference>
<gene>
    <name evidence="5" type="ORF">C9I94_04840</name>
</gene>
<comment type="caution">
    <text evidence="5">The sequence shown here is derived from an EMBL/GenBank/DDBJ whole genome shotgun (WGS) entry which is preliminary data.</text>
</comment>
<dbReference type="InterPro" id="IPR036388">
    <property type="entry name" value="WH-like_DNA-bd_sf"/>
</dbReference>
<dbReference type="STRING" id="680026.AB733_09235"/>
<protein>
    <submittedName>
        <fullName evidence="5">MarR family transcriptional regulator</fullName>
    </submittedName>
</protein>
<dbReference type="Pfam" id="PF01047">
    <property type="entry name" value="MarR"/>
    <property type="match status" value="1"/>
</dbReference>
<evidence type="ECO:0000259" key="4">
    <source>
        <dbReference type="PROSITE" id="PS50995"/>
    </source>
</evidence>
<proteinExistence type="predicted"/>
<dbReference type="PANTHER" id="PTHR42756">
    <property type="entry name" value="TRANSCRIPTIONAL REGULATOR, MARR"/>
    <property type="match status" value="1"/>
</dbReference>
<keyword evidence="1" id="KW-0805">Transcription regulation</keyword>
<evidence type="ECO:0000256" key="1">
    <source>
        <dbReference type="ARBA" id="ARBA00023015"/>
    </source>
</evidence>
<feature type="domain" description="HTH marR-type" evidence="4">
    <location>
        <begin position="1"/>
        <end position="112"/>
    </location>
</feature>
<dbReference type="PANTHER" id="PTHR42756:SF1">
    <property type="entry name" value="TRANSCRIPTIONAL REPRESSOR OF EMRAB OPERON"/>
    <property type="match status" value="1"/>
</dbReference>
<dbReference type="PROSITE" id="PS50995">
    <property type="entry name" value="HTH_MARR_2"/>
    <property type="match status" value="1"/>
</dbReference>
<dbReference type="Proteomes" id="UP000240481">
    <property type="component" value="Unassembled WGS sequence"/>
</dbReference>
<organism evidence="5 6">
    <name type="scientific">Photobacterium swingsii</name>
    <dbReference type="NCBI Taxonomy" id="680026"/>
    <lineage>
        <taxon>Bacteria</taxon>
        <taxon>Pseudomonadati</taxon>
        <taxon>Pseudomonadota</taxon>
        <taxon>Gammaproteobacteria</taxon>
        <taxon>Vibrionales</taxon>
        <taxon>Vibrionaceae</taxon>
        <taxon>Photobacterium</taxon>
    </lineage>
</organism>
<evidence type="ECO:0000256" key="3">
    <source>
        <dbReference type="ARBA" id="ARBA00023163"/>
    </source>
</evidence>
<name>A0A2T3PAZ5_9GAMM</name>
<accession>A0A2T3PAZ5</accession>
<keyword evidence="3" id="KW-0804">Transcription</keyword>
<evidence type="ECO:0000313" key="5">
    <source>
        <dbReference type="EMBL" id="PSW26153.1"/>
    </source>
</evidence>
<dbReference type="GO" id="GO:0003677">
    <property type="term" value="F:DNA binding"/>
    <property type="evidence" value="ECO:0007669"/>
    <property type="project" value="UniProtKB-KW"/>
</dbReference>
<evidence type="ECO:0000313" key="6">
    <source>
        <dbReference type="Proteomes" id="UP000240481"/>
    </source>
</evidence>
<dbReference type="AlphaFoldDB" id="A0A2T3PAZ5"/>
<dbReference type="SUPFAM" id="SSF46785">
    <property type="entry name" value="Winged helix' DNA-binding domain"/>
    <property type="match status" value="1"/>
</dbReference>